<name>A0A5J6WG69_MORMI</name>
<dbReference type="Gene3D" id="3.40.640.10">
    <property type="entry name" value="Type I PLP-dependent aspartate aminotransferase-like (Major domain)"/>
    <property type="match status" value="1"/>
</dbReference>
<dbReference type="InterPro" id="IPR004839">
    <property type="entry name" value="Aminotransferase_I/II_large"/>
</dbReference>
<dbReference type="PANTHER" id="PTHR46577">
    <property type="entry name" value="HTH-TYPE TRANSCRIPTIONAL REGULATORY PROTEIN GABR"/>
    <property type="match status" value="1"/>
</dbReference>
<keyword evidence="7" id="KW-0032">Aminotransferase</keyword>
<keyword evidence="3" id="KW-0805">Transcription regulation</keyword>
<keyword evidence="4" id="KW-0238">DNA-binding</keyword>
<dbReference type="InterPro" id="IPR036390">
    <property type="entry name" value="WH_DNA-bd_sf"/>
</dbReference>
<accession>A0A5J6WG69</accession>
<evidence type="ECO:0000313" key="7">
    <source>
        <dbReference type="EMBL" id="QFI36474.1"/>
    </source>
</evidence>
<sequence length="486" mass="53216">MTKISTRVITKVLLYQQVADDLRDLINQGVYLPGDKLPSLRALSVKRKMSIATIQRALEELEIVGLIEARPKSGYYVCFNNSTDAVIELPNMGMSMTMKPKSVKIHELASQIFHQCGAPDVINMGTSYPSSDFMPTPALQKISNQVIKHHMADIVEVQFSAGNTLLRDVLAKRMNESGCQVSASDVIVTNGCLEALSVCLRAVAKPGATIALESPGFVGSLQLIESLGYKALEIPCHPVTGMSLEALELALEQWQISAVLVVPSYSNPLGSCMPETNRKQLVELLATKDIPLIEDDLLGDLSFDGSRLKPCKAFDKKGMVLYCSSVSKTIASGLRVGWIAPGAYYKEVSYFKTFTNISAPQFSQIVVAQFYNSGKYERHVRQLTAKIAKQVYQIQSLIRQHFPDGTQVSNPQGGCILWVVLSQDIDGHELHLKAIDMGIGIIPGQLSSATNKFDHCIRINCACDPKIDIQSSIKTLAAIATRLLIK</sequence>
<dbReference type="PANTHER" id="PTHR46577:SF1">
    <property type="entry name" value="HTH-TYPE TRANSCRIPTIONAL REGULATORY PROTEIN GABR"/>
    <property type="match status" value="1"/>
</dbReference>
<keyword evidence="8" id="KW-1185">Reference proteome</keyword>
<dbReference type="Gene3D" id="3.90.1150.10">
    <property type="entry name" value="Aspartate Aminotransferase, domain 1"/>
    <property type="match status" value="1"/>
</dbReference>
<dbReference type="InterPro" id="IPR051446">
    <property type="entry name" value="HTH_trans_reg/aminotransferase"/>
</dbReference>
<dbReference type="SUPFAM" id="SSF46785">
    <property type="entry name" value="Winged helix' DNA-binding domain"/>
    <property type="match status" value="1"/>
</dbReference>
<dbReference type="KEGG" id="mmaa:FR932_00865"/>
<dbReference type="InterPro" id="IPR036388">
    <property type="entry name" value="WH-like_DNA-bd_sf"/>
</dbReference>
<dbReference type="GO" id="GO:0003677">
    <property type="term" value="F:DNA binding"/>
    <property type="evidence" value="ECO:0007669"/>
    <property type="project" value="UniProtKB-KW"/>
</dbReference>
<keyword evidence="7" id="KW-0808">Transferase</keyword>
<feature type="domain" description="HTH gntR-type" evidence="6">
    <location>
        <begin position="12"/>
        <end position="80"/>
    </location>
</feature>
<evidence type="ECO:0000313" key="8">
    <source>
        <dbReference type="Proteomes" id="UP000327424"/>
    </source>
</evidence>
<keyword evidence="2" id="KW-0663">Pyridoxal phosphate</keyword>
<keyword evidence="5" id="KW-0804">Transcription</keyword>
<dbReference type="AlphaFoldDB" id="A0A5J6WG69"/>
<evidence type="ECO:0000259" key="6">
    <source>
        <dbReference type="PROSITE" id="PS50949"/>
    </source>
</evidence>
<dbReference type="SUPFAM" id="SSF53383">
    <property type="entry name" value="PLP-dependent transferases"/>
    <property type="match status" value="1"/>
</dbReference>
<evidence type="ECO:0000256" key="1">
    <source>
        <dbReference type="ARBA" id="ARBA00005384"/>
    </source>
</evidence>
<reference evidence="7 8" key="1">
    <citation type="submission" date="2019-09" db="EMBL/GenBank/DDBJ databases">
        <title>Hybrid Assembly of the complete Genome of the Deep-Sea Bacterium Moritella marina from long Nanopore and Illumina reads.</title>
        <authorList>
            <person name="Magin S."/>
            <person name="Georgoulis A."/>
            <person name="Papadimitriou K."/>
            <person name="Iliakis G."/>
            <person name="Vorgias C.E."/>
        </authorList>
    </citation>
    <scope>NUCLEOTIDE SEQUENCE [LARGE SCALE GENOMIC DNA]</scope>
    <source>
        <strain evidence="7 8">MP-1</strain>
    </source>
</reference>
<dbReference type="InterPro" id="IPR015421">
    <property type="entry name" value="PyrdxlP-dep_Trfase_major"/>
</dbReference>
<dbReference type="Pfam" id="PF00392">
    <property type="entry name" value="GntR"/>
    <property type="match status" value="1"/>
</dbReference>
<comment type="similarity">
    <text evidence="1">In the C-terminal section; belongs to the class-I pyridoxal-phosphate-dependent aminotransferase family.</text>
</comment>
<dbReference type="CDD" id="cd00609">
    <property type="entry name" value="AAT_like"/>
    <property type="match status" value="1"/>
</dbReference>
<organism evidence="7 8">
    <name type="scientific">Moritella marina ATCC 15381</name>
    <dbReference type="NCBI Taxonomy" id="1202962"/>
    <lineage>
        <taxon>Bacteria</taxon>
        <taxon>Pseudomonadati</taxon>
        <taxon>Pseudomonadota</taxon>
        <taxon>Gammaproteobacteria</taxon>
        <taxon>Alteromonadales</taxon>
        <taxon>Moritellaceae</taxon>
        <taxon>Moritella</taxon>
    </lineage>
</organism>
<evidence type="ECO:0000256" key="2">
    <source>
        <dbReference type="ARBA" id="ARBA00022898"/>
    </source>
</evidence>
<dbReference type="Proteomes" id="UP000327424">
    <property type="component" value="Chromosome"/>
</dbReference>
<evidence type="ECO:0000256" key="5">
    <source>
        <dbReference type="ARBA" id="ARBA00023163"/>
    </source>
</evidence>
<evidence type="ECO:0000256" key="4">
    <source>
        <dbReference type="ARBA" id="ARBA00023125"/>
    </source>
</evidence>
<proteinExistence type="inferred from homology"/>
<gene>
    <name evidence="7" type="ORF">FR932_00865</name>
</gene>
<dbReference type="EMBL" id="CP044399">
    <property type="protein sequence ID" value="QFI36474.1"/>
    <property type="molecule type" value="Genomic_DNA"/>
</dbReference>
<dbReference type="PROSITE" id="PS50949">
    <property type="entry name" value="HTH_GNTR"/>
    <property type="match status" value="1"/>
</dbReference>
<dbReference type="InterPro" id="IPR000524">
    <property type="entry name" value="Tscrpt_reg_HTH_GntR"/>
</dbReference>
<dbReference type="InterPro" id="IPR015424">
    <property type="entry name" value="PyrdxlP-dep_Trfase"/>
</dbReference>
<dbReference type="Pfam" id="PF00155">
    <property type="entry name" value="Aminotran_1_2"/>
    <property type="match status" value="1"/>
</dbReference>
<dbReference type="RefSeq" id="WP_019440776.1">
    <property type="nucleotide sequence ID" value="NZ_ALOE01000011.1"/>
</dbReference>
<dbReference type="GO" id="GO:0030170">
    <property type="term" value="F:pyridoxal phosphate binding"/>
    <property type="evidence" value="ECO:0007669"/>
    <property type="project" value="InterPro"/>
</dbReference>
<dbReference type="CDD" id="cd07377">
    <property type="entry name" value="WHTH_GntR"/>
    <property type="match status" value="1"/>
</dbReference>
<dbReference type="GO" id="GO:0008483">
    <property type="term" value="F:transaminase activity"/>
    <property type="evidence" value="ECO:0007669"/>
    <property type="project" value="UniProtKB-KW"/>
</dbReference>
<dbReference type="Gene3D" id="1.10.10.10">
    <property type="entry name" value="Winged helix-like DNA-binding domain superfamily/Winged helix DNA-binding domain"/>
    <property type="match status" value="1"/>
</dbReference>
<protein>
    <submittedName>
        <fullName evidence="7">PLP-dependent aminotransferase family protein</fullName>
    </submittedName>
</protein>
<evidence type="ECO:0000256" key="3">
    <source>
        <dbReference type="ARBA" id="ARBA00023015"/>
    </source>
</evidence>
<dbReference type="OrthoDB" id="9804020at2"/>
<dbReference type="GO" id="GO:0003700">
    <property type="term" value="F:DNA-binding transcription factor activity"/>
    <property type="evidence" value="ECO:0007669"/>
    <property type="project" value="InterPro"/>
</dbReference>
<dbReference type="SMART" id="SM00345">
    <property type="entry name" value="HTH_GNTR"/>
    <property type="match status" value="1"/>
</dbReference>
<dbReference type="InterPro" id="IPR015422">
    <property type="entry name" value="PyrdxlP-dep_Trfase_small"/>
</dbReference>